<keyword evidence="2" id="KW-1185">Reference proteome</keyword>
<accession>A0ABQ6G0V0</accession>
<proteinExistence type="predicted"/>
<gene>
    <name evidence="1" type="ORF">KDH_69650</name>
</gene>
<comment type="caution">
    <text evidence="1">The sequence shown here is derived from an EMBL/GenBank/DDBJ whole genome shotgun (WGS) entry which is preliminary data.</text>
</comment>
<evidence type="ECO:0000313" key="2">
    <source>
        <dbReference type="Proteomes" id="UP001344906"/>
    </source>
</evidence>
<dbReference type="Proteomes" id="UP001344906">
    <property type="component" value="Unassembled WGS sequence"/>
</dbReference>
<dbReference type="EMBL" id="BSRI01000002">
    <property type="protein sequence ID" value="GLV60142.1"/>
    <property type="molecule type" value="Genomic_DNA"/>
</dbReference>
<organism evidence="1 2">
    <name type="scientific">Dictyobacter halimunensis</name>
    <dbReference type="NCBI Taxonomy" id="3026934"/>
    <lineage>
        <taxon>Bacteria</taxon>
        <taxon>Bacillati</taxon>
        <taxon>Chloroflexota</taxon>
        <taxon>Ktedonobacteria</taxon>
        <taxon>Ktedonobacterales</taxon>
        <taxon>Dictyobacteraceae</taxon>
        <taxon>Dictyobacter</taxon>
    </lineage>
</organism>
<reference evidence="1 2" key="1">
    <citation type="submission" date="2023-02" db="EMBL/GenBank/DDBJ databases">
        <title>Dictyobacter halimunensis sp. nov., a new member of the class Ktedonobacteria from forest soil in a geothermal area.</title>
        <authorList>
            <person name="Rachmania M.K."/>
            <person name="Ningsih F."/>
            <person name="Sakai Y."/>
            <person name="Yabe S."/>
            <person name="Yokota A."/>
            <person name="Sjamsuridzal W."/>
        </authorList>
    </citation>
    <scope>NUCLEOTIDE SEQUENCE [LARGE SCALE GENOMIC DNA]</scope>
    <source>
        <strain evidence="1 2">S3.2.2.5</strain>
    </source>
</reference>
<name>A0ABQ6G0V0_9CHLR</name>
<protein>
    <submittedName>
        <fullName evidence="1">Uncharacterized protein</fullName>
    </submittedName>
</protein>
<evidence type="ECO:0000313" key="1">
    <source>
        <dbReference type="EMBL" id="GLV60142.1"/>
    </source>
</evidence>
<sequence length="77" mass="8494">MIHSVWLRYPRFLRVDAADIGALRVEGALSALWPLGVADLAAMTDQADVEAIDPVGWRDFGEDDMSLVCIHLRADQA</sequence>